<keyword evidence="3" id="KW-0731">Sigma factor</keyword>
<gene>
    <name evidence="8" type="ORF">GCM10022242_23980</name>
</gene>
<keyword evidence="4" id="KW-0238">DNA-binding</keyword>
<evidence type="ECO:0000259" key="7">
    <source>
        <dbReference type="Pfam" id="PF08281"/>
    </source>
</evidence>
<dbReference type="SUPFAM" id="SSF88946">
    <property type="entry name" value="Sigma2 domain of RNA polymerase sigma factors"/>
    <property type="match status" value="1"/>
</dbReference>
<dbReference type="Pfam" id="PF08281">
    <property type="entry name" value="Sigma70_r4_2"/>
    <property type="match status" value="1"/>
</dbReference>
<dbReference type="SUPFAM" id="SSF88659">
    <property type="entry name" value="Sigma3 and sigma4 domains of RNA polymerase sigma factors"/>
    <property type="match status" value="1"/>
</dbReference>
<evidence type="ECO:0000256" key="4">
    <source>
        <dbReference type="ARBA" id="ARBA00023125"/>
    </source>
</evidence>
<dbReference type="Gene3D" id="1.10.10.10">
    <property type="entry name" value="Winged helix-like DNA-binding domain superfamily/Winged helix DNA-binding domain"/>
    <property type="match status" value="1"/>
</dbReference>
<evidence type="ECO:0000259" key="6">
    <source>
        <dbReference type="Pfam" id="PF04542"/>
    </source>
</evidence>
<evidence type="ECO:0000313" key="8">
    <source>
        <dbReference type="EMBL" id="GAA3821498.1"/>
    </source>
</evidence>
<organism evidence="8 9">
    <name type="scientific">Nocardioides panacisoli</name>
    <dbReference type="NCBI Taxonomy" id="627624"/>
    <lineage>
        <taxon>Bacteria</taxon>
        <taxon>Bacillati</taxon>
        <taxon>Actinomycetota</taxon>
        <taxon>Actinomycetes</taxon>
        <taxon>Propionibacteriales</taxon>
        <taxon>Nocardioidaceae</taxon>
        <taxon>Nocardioides</taxon>
    </lineage>
</organism>
<dbReference type="EMBL" id="BAABAH010000007">
    <property type="protein sequence ID" value="GAA3821498.1"/>
    <property type="molecule type" value="Genomic_DNA"/>
</dbReference>
<dbReference type="InterPro" id="IPR036388">
    <property type="entry name" value="WH-like_DNA-bd_sf"/>
</dbReference>
<proteinExistence type="inferred from homology"/>
<evidence type="ECO:0000256" key="5">
    <source>
        <dbReference type="ARBA" id="ARBA00023163"/>
    </source>
</evidence>
<keyword evidence="5" id="KW-0804">Transcription</keyword>
<feature type="domain" description="RNA polymerase sigma factor 70 region 4 type 2" evidence="7">
    <location>
        <begin position="102"/>
        <end position="154"/>
    </location>
</feature>
<comment type="similarity">
    <text evidence="1">Belongs to the sigma-70 factor family. ECF subfamily.</text>
</comment>
<dbReference type="InterPro" id="IPR013325">
    <property type="entry name" value="RNA_pol_sigma_r2"/>
</dbReference>
<dbReference type="Pfam" id="PF04542">
    <property type="entry name" value="Sigma70_r2"/>
    <property type="match status" value="1"/>
</dbReference>
<keyword evidence="9" id="KW-1185">Reference proteome</keyword>
<dbReference type="InterPro" id="IPR013249">
    <property type="entry name" value="RNA_pol_sigma70_r4_t2"/>
</dbReference>
<dbReference type="PANTHER" id="PTHR43133">
    <property type="entry name" value="RNA POLYMERASE ECF-TYPE SIGMA FACTO"/>
    <property type="match status" value="1"/>
</dbReference>
<protein>
    <submittedName>
        <fullName evidence="8">SigE family RNA polymerase sigma factor</fullName>
    </submittedName>
</protein>
<dbReference type="Gene3D" id="1.10.1740.10">
    <property type="match status" value="1"/>
</dbReference>
<evidence type="ECO:0000256" key="1">
    <source>
        <dbReference type="ARBA" id="ARBA00010641"/>
    </source>
</evidence>
<dbReference type="InterPro" id="IPR007627">
    <property type="entry name" value="RNA_pol_sigma70_r2"/>
</dbReference>
<accession>A0ABP7ILR7</accession>
<dbReference type="InterPro" id="IPR013324">
    <property type="entry name" value="RNA_pol_sigma_r3/r4-like"/>
</dbReference>
<evidence type="ECO:0000256" key="2">
    <source>
        <dbReference type="ARBA" id="ARBA00023015"/>
    </source>
</evidence>
<dbReference type="Proteomes" id="UP001501821">
    <property type="component" value="Unassembled WGS sequence"/>
</dbReference>
<dbReference type="NCBIfam" id="TIGR02937">
    <property type="entry name" value="sigma70-ECF"/>
    <property type="match status" value="1"/>
</dbReference>
<dbReference type="CDD" id="cd06171">
    <property type="entry name" value="Sigma70_r4"/>
    <property type="match status" value="1"/>
</dbReference>
<evidence type="ECO:0000313" key="9">
    <source>
        <dbReference type="Proteomes" id="UP001501821"/>
    </source>
</evidence>
<dbReference type="InterPro" id="IPR014284">
    <property type="entry name" value="RNA_pol_sigma-70_dom"/>
</dbReference>
<dbReference type="RefSeq" id="WP_344775667.1">
    <property type="nucleotide sequence ID" value="NZ_BAABAH010000007.1"/>
</dbReference>
<reference evidence="9" key="1">
    <citation type="journal article" date="2019" name="Int. J. Syst. Evol. Microbiol.">
        <title>The Global Catalogue of Microorganisms (GCM) 10K type strain sequencing project: providing services to taxonomists for standard genome sequencing and annotation.</title>
        <authorList>
            <consortium name="The Broad Institute Genomics Platform"/>
            <consortium name="The Broad Institute Genome Sequencing Center for Infectious Disease"/>
            <person name="Wu L."/>
            <person name="Ma J."/>
        </authorList>
    </citation>
    <scope>NUCLEOTIDE SEQUENCE [LARGE SCALE GENOMIC DNA]</scope>
    <source>
        <strain evidence="9">JCM 16953</strain>
    </source>
</reference>
<evidence type="ECO:0000256" key="3">
    <source>
        <dbReference type="ARBA" id="ARBA00023082"/>
    </source>
</evidence>
<sequence>MKARSWEREYCDFFAARRRPLMRTAHGILGSWPAAEDATQQTFVQLYVHWPRIERAAVDSYARRVLVNACFASLRKGRHEVLADAVPELADPGPAPAAEQRVDLETALRSLSARDRAVLVLRFLDDLPVAAVAEVLEVPVGTVKSQTSRALARLEALLAEPRPATDLSERSSG</sequence>
<feature type="domain" description="RNA polymerase sigma-70 region 2" evidence="6">
    <location>
        <begin position="14"/>
        <end position="78"/>
    </location>
</feature>
<keyword evidence="2" id="KW-0805">Transcription regulation</keyword>
<dbReference type="PANTHER" id="PTHR43133:SF50">
    <property type="entry name" value="ECF RNA POLYMERASE SIGMA FACTOR SIGM"/>
    <property type="match status" value="1"/>
</dbReference>
<name>A0ABP7ILR7_9ACTN</name>
<comment type="caution">
    <text evidence="8">The sequence shown here is derived from an EMBL/GenBank/DDBJ whole genome shotgun (WGS) entry which is preliminary data.</text>
</comment>
<dbReference type="InterPro" id="IPR039425">
    <property type="entry name" value="RNA_pol_sigma-70-like"/>
</dbReference>